<feature type="signal peptide" evidence="3">
    <location>
        <begin position="1"/>
        <end position="30"/>
    </location>
</feature>
<comment type="caution">
    <text evidence="4">The sequence shown here is derived from an EMBL/GenBank/DDBJ whole genome shotgun (WGS) entry which is preliminary data.</text>
</comment>
<accession>A0A7K1Y3Z1</accession>
<sequence>MKSTTIILRYSLIFCAGVSLLQACSSRKDAAGGSTNMQNLTAHFNILYNAGELYKESETAILGATPDDYAQVLTVYREPQEESARAEAKLLDSILQKTNKIISEKTRSNYVDDAWLLTGKVNYLRTSFFNAVEYFDYVYKNYPDEKEIRQQALIWKARSLMRLNDLTTAAGVLDTALKYVGRAKKFAADVYATEAQFNIRSGNAQTAIDTLQKAIRLTKSKRNKLRWTFVLAQLEERNGRLKEAFEHYSAVVKSNVAFDMAFNASLSRIRVENGEAANVDQQVSRLRALLKDSKNKEFADQVHYQVAGVLQANGREEDALKEYNAALRALTTNQNQKGLTYLRLAELNFRNADYVDAKAYYDSTLNALPQTYPGYETIRIKSANLDLLAGRFREIAVQDTLQMLVKLPGEAREKRIAELVRAQVSRSAEQAPTGAGNTGGGSNGIEIQGKAAAAGSKFYFNNTMALSQGLSDFKRRWGNRKLEDNWRRGSGTAADAVAMNTNPDANTPGSAMPEEIASGNETALTKTYTDNLPLTGVQLEQSNQKIINSYYDIAGFYKDELKDEAAAIETYELLAKRFPGNAFNAAVYYNLYRLYSTANPPRSAEYKELLLTKFPGSVYSRIILDPDYSKKADERALALNQAYTDAYNLYLGKNYPGVIDFAGKTEDRYGRSNLSSQFAYLAALGTGRTQKIDPFEASLRKLADTYPDDKMVTPLVKQQLEFIAANRTMLEQRPVALVDFDPASVFAIEPKAEPAPQQVGAVAVTSPRKEPVAEPKKEAPANPVEKAPATQPATMQPTVTQPVTTPSITAQPVITQPVTAPPVNNPPVSGPPAAPPLYSLPDTAEYYFVISVADPRVNLSPSRFGIGQFNRSNFASLPVRHDLKPVNKENQLVLVGKFSTLSAVKAYERRILPMIGDIMKVPAEKYNTFVISKAELDKLMNRNEINSYYDFYRKL</sequence>
<dbReference type="AlphaFoldDB" id="A0A7K1Y3Z1"/>
<dbReference type="InterPro" id="IPR011990">
    <property type="entry name" value="TPR-like_helical_dom_sf"/>
</dbReference>
<feature type="compositionally biased region" description="Basic and acidic residues" evidence="2">
    <location>
        <begin position="767"/>
        <end position="779"/>
    </location>
</feature>
<organism evidence="4 5">
    <name type="scientific">Hufsiella ginkgonis</name>
    <dbReference type="NCBI Taxonomy" id="2695274"/>
    <lineage>
        <taxon>Bacteria</taxon>
        <taxon>Pseudomonadati</taxon>
        <taxon>Bacteroidota</taxon>
        <taxon>Sphingobacteriia</taxon>
        <taxon>Sphingobacteriales</taxon>
        <taxon>Sphingobacteriaceae</taxon>
        <taxon>Hufsiella</taxon>
    </lineage>
</organism>
<dbReference type="SUPFAM" id="SSF48452">
    <property type="entry name" value="TPR-like"/>
    <property type="match status" value="1"/>
</dbReference>
<evidence type="ECO:0000256" key="1">
    <source>
        <dbReference type="SAM" id="Coils"/>
    </source>
</evidence>
<protein>
    <submittedName>
        <fullName evidence="4">Tetratricopeptide repeat protein</fullName>
    </submittedName>
</protein>
<evidence type="ECO:0000256" key="3">
    <source>
        <dbReference type="SAM" id="SignalP"/>
    </source>
</evidence>
<feature type="compositionally biased region" description="Low complexity" evidence="2">
    <location>
        <begin position="787"/>
        <end position="799"/>
    </location>
</feature>
<feature type="chain" id="PRO_5029829072" evidence="3">
    <location>
        <begin position="31"/>
        <end position="955"/>
    </location>
</feature>
<dbReference type="Gene3D" id="1.25.40.10">
    <property type="entry name" value="Tetratricopeptide repeat domain"/>
    <property type="match status" value="3"/>
</dbReference>
<keyword evidence="5" id="KW-1185">Reference proteome</keyword>
<proteinExistence type="predicted"/>
<feature type="coiled-coil region" evidence="1">
    <location>
        <begin position="276"/>
        <end position="333"/>
    </location>
</feature>
<evidence type="ECO:0000313" key="5">
    <source>
        <dbReference type="Proteomes" id="UP000451233"/>
    </source>
</evidence>
<keyword evidence="1" id="KW-0175">Coiled coil</keyword>
<dbReference type="EMBL" id="WVHS01000005">
    <property type="protein sequence ID" value="MXV17587.1"/>
    <property type="molecule type" value="Genomic_DNA"/>
</dbReference>
<dbReference type="Proteomes" id="UP000451233">
    <property type="component" value="Unassembled WGS sequence"/>
</dbReference>
<name>A0A7K1Y3Z1_9SPHI</name>
<feature type="region of interest" description="Disordered" evidence="2">
    <location>
        <begin position="424"/>
        <end position="443"/>
    </location>
</feature>
<reference evidence="4 5" key="1">
    <citation type="submission" date="2019-11" db="EMBL/GenBank/DDBJ databases">
        <title>Pedobacter sp. HMF7056 Genome sequencing and assembly.</title>
        <authorList>
            <person name="Kang H."/>
            <person name="Kim H."/>
            <person name="Joh K."/>
        </authorList>
    </citation>
    <scope>NUCLEOTIDE SEQUENCE [LARGE SCALE GENOMIC DNA]</scope>
    <source>
        <strain evidence="4 5">HMF7056</strain>
    </source>
</reference>
<feature type="region of interest" description="Disordered" evidence="2">
    <location>
        <begin position="757"/>
        <end position="799"/>
    </location>
</feature>
<keyword evidence="3" id="KW-0732">Signal</keyword>
<evidence type="ECO:0000256" key="2">
    <source>
        <dbReference type="SAM" id="MobiDB-lite"/>
    </source>
</evidence>
<dbReference type="PROSITE" id="PS51257">
    <property type="entry name" value="PROKAR_LIPOPROTEIN"/>
    <property type="match status" value="1"/>
</dbReference>
<gene>
    <name evidence="4" type="ORF">GS398_19965</name>
</gene>
<dbReference type="RefSeq" id="WP_160908580.1">
    <property type="nucleotide sequence ID" value="NZ_WVHS01000005.1"/>
</dbReference>
<evidence type="ECO:0000313" key="4">
    <source>
        <dbReference type="EMBL" id="MXV17587.1"/>
    </source>
</evidence>